<keyword evidence="2" id="KW-1185">Reference proteome</keyword>
<dbReference type="EMBL" id="JADFUA010000002">
    <property type="protein sequence ID" value="MBE9608770.1"/>
    <property type="molecule type" value="Genomic_DNA"/>
</dbReference>
<dbReference type="Gene3D" id="3.40.50.1450">
    <property type="entry name" value="HybD-like"/>
    <property type="match status" value="1"/>
</dbReference>
<dbReference type="GO" id="GO:0008047">
    <property type="term" value="F:enzyme activator activity"/>
    <property type="evidence" value="ECO:0007669"/>
    <property type="project" value="InterPro"/>
</dbReference>
<protein>
    <submittedName>
        <fullName evidence="1">Ni/Fe hydrogenase</fullName>
    </submittedName>
</protein>
<dbReference type="Proteomes" id="UP000604481">
    <property type="component" value="Unassembled WGS sequence"/>
</dbReference>
<dbReference type="AlphaFoldDB" id="A0A8J7FGL6"/>
<dbReference type="GO" id="GO:0016485">
    <property type="term" value="P:protein processing"/>
    <property type="evidence" value="ECO:0007669"/>
    <property type="project" value="TreeGrafter"/>
</dbReference>
<gene>
    <name evidence="1" type="ORF">INR99_05345</name>
</gene>
<proteinExistence type="predicted"/>
<accession>A0A8J7FGL6</accession>
<comment type="caution">
    <text evidence="1">The sequence shown here is derived from an EMBL/GenBank/DDBJ whole genome shotgun (WGS) entry which is preliminary data.</text>
</comment>
<dbReference type="RefSeq" id="WP_194115294.1">
    <property type="nucleotide sequence ID" value="NZ_JADFUA010000002.1"/>
</dbReference>
<dbReference type="SUPFAM" id="SSF53163">
    <property type="entry name" value="HybD-like"/>
    <property type="match status" value="1"/>
</dbReference>
<dbReference type="InterPro" id="IPR000671">
    <property type="entry name" value="Peptidase_A31"/>
</dbReference>
<dbReference type="PANTHER" id="PTHR30302:SF5">
    <property type="entry name" value="SLR1876 PROTEIN"/>
    <property type="match status" value="1"/>
</dbReference>
<evidence type="ECO:0000313" key="2">
    <source>
        <dbReference type="Proteomes" id="UP000604481"/>
    </source>
</evidence>
<dbReference type="GO" id="GO:0004175">
    <property type="term" value="F:endopeptidase activity"/>
    <property type="evidence" value="ECO:0007669"/>
    <property type="project" value="TreeGrafter"/>
</dbReference>
<dbReference type="InterPro" id="IPR023430">
    <property type="entry name" value="Pept_HybD-like_dom_sf"/>
</dbReference>
<name>A0A8J7FGL6_9NEIS</name>
<evidence type="ECO:0000313" key="1">
    <source>
        <dbReference type="EMBL" id="MBE9608770.1"/>
    </source>
</evidence>
<sequence length="162" mass="17472">MTAPILFFGYGNPARGDDALGPLLAARLADWLGKQGLQEQVEVLEDFQLSPEHACDLYDRHLLILADASLRISEPCRCSLLAPVAPACWASHAATPAELLWYADTLLGIRIPHAILIELQGNTFELGSGLSQAGKQALEAGWLAACELISKELQLCRTSCSC</sequence>
<reference evidence="1 2" key="1">
    <citation type="submission" date="2020-10" db="EMBL/GenBank/DDBJ databases">
        <title>The genome sequence of Chitinilyticum litopenaei 4Y14.</title>
        <authorList>
            <person name="Liu Y."/>
        </authorList>
    </citation>
    <scope>NUCLEOTIDE SEQUENCE [LARGE SCALE GENOMIC DNA]</scope>
    <source>
        <strain evidence="1 2">4Y14</strain>
    </source>
</reference>
<dbReference type="PANTHER" id="PTHR30302">
    <property type="entry name" value="HYDROGENASE 1 MATURATION PROTEASE"/>
    <property type="match status" value="1"/>
</dbReference>
<organism evidence="1 2">
    <name type="scientific">Chitinilyticum piscinae</name>
    <dbReference type="NCBI Taxonomy" id="2866724"/>
    <lineage>
        <taxon>Bacteria</taxon>
        <taxon>Pseudomonadati</taxon>
        <taxon>Pseudomonadota</taxon>
        <taxon>Betaproteobacteria</taxon>
        <taxon>Neisseriales</taxon>
        <taxon>Chitinibacteraceae</taxon>
        <taxon>Chitinilyticum</taxon>
    </lineage>
</organism>